<sequence>MRLAVVALVSTLALAAACAAAVATSTAPSTRASSGNKPILPIQADDSYYKSAATTVDTRIAERGLKPARNVILFIGDGMGISTITAARIYAGQSAGVDGESFHLAMETLPWSALSKTYSHDYQVSDSAATATAMSSGLKTKSGFLGVSSAANFGNCASVPGTEADTLFEIAQRSGLATGVISTARITHATPGSTYAKVPHRNWEADSDMRGASSDTCKDIARQLIEGAASDFDVILGGGRSKFLPKETPDPEYADQTGDRADGRNLMEEWAAKGGARVTMVDRAGFDAADFTSDVKVLGLFEPSHMQYELDREQDKAGEPSLEEMTRAAITRLSQNPDGFVMMVEGGRIDHAHHAGNAIRALEDTLAFDAAVAAALEMTSREDTLIIVTADHSHTLTINGYPQRGNPILGLVTAGTSAEGGSLGADGMPYTTLSYANGPGACRETGTDAEGKPVYDCKRYDLTNVDTMAADFRQQSLVPLYSETHGGEDVAAFASGPGANLVSGVIEQNELFHIMGRAIGLIPAPADE</sequence>
<keyword evidence="2" id="KW-0597">Phosphoprotein</keyword>
<dbReference type="InterPro" id="IPR018299">
    <property type="entry name" value="Alkaline_phosphatase_AS"/>
</dbReference>
<feature type="chain" id="PRO_5013107950" evidence="10">
    <location>
        <begin position="16"/>
        <end position="528"/>
    </location>
</feature>
<dbReference type="AlphaFoldDB" id="A0A062VGZ6"/>
<feature type="binding site" evidence="8">
    <location>
        <position position="485"/>
    </location>
    <ligand>
        <name>Zn(2+)</name>
        <dbReference type="ChEBI" id="CHEBI:29105"/>
        <label>2</label>
    </ligand>
</feature>
<dbReference type="GO" id="GO:0004035">
    <property type="term" value="F:alkaline phosphatase activity"/>
    <property type="evidence" value="ECO:0007669"/>
    <property type="project" value="TreeGrafter"/>
</dbReference>
<dbReference type="eggNOG" id="COG1785">
    <property type="taxonomic scope" value="Bacteria"/>
</dbReference>
<dbReference type="PANTHER" id="PTHR11596:SF5">
    <property type="entry name" value="ALKALINE PHOSPHATASE"/>
    <property type="match status" value="1"/>
</dbReference>
<dbReference type="EMBL" id="ARYM01000009">
    <property type="protein sequence ID" value="KCZ98764.1"/>
    <property type="molecule type" value="Genomic_DNA"/>
</dbReference>
<comment type="cofactor">
    <cofactor evidence="8">
        <name>Zn(2+)</name>
        <dbReference type="ChEBI" id="CHEBI:29105"/>
    </cofactor>
    <text evidence="8">Binds 2 Zn(2+) ions.</text>
</comment>
<feature type="binding site" evidence="8">
    <location>
        <position position="188"/>
    </location>
    <ligand>
        <name>Mg(2+)</name>
        <dbReference type="ChEBI" id="CHEBI:18420"/>
    </ligand>
</feature>
<evidence type="ECO:0000256" key="10">
    <source>
        <dbReference type="SAM" id="SignalP"/>
    </source>
</evidence>
<keyword evidence="5 8" id="KW-0862">Zinc</keyword>
<gene>
    <name evidence="11" type="ORF">HPO_09418</name>
</gene>
<proteinExistence type="inferred from homology"/>
<evidence type="ECO:0000256" key="1">
    <source>
        <dbReference type="ARBA" id="ARBA00005984"/>
    </source>
</evidence>
<dbReference type="GO" id="GO:0046872">
    <property type="term" value="F:metal ion binding"/>
    <property type="evidence" value="ECO:0007669"/>
    <property type="project" value="UniProtKB-KW"/>
</dbReference>
<keyword evidence="6 8" id="KW-0460">Magnesium</keyword>
<accession>A0A062VGZ6</accession>
<evidence type="ECO:0000256" key="3">
    <source>
        <dbReference type="ARBA" id="ARBA00022723"/>
    </source>
</evidence>
<feature type="binding site" evidence="8">
    <location>
        <position position="391"/>
    </location>
    <ligand>
        <name>Zn(2+)</name>
        <dbReference type="ChEBI" id="CHEBI:29105"/>
        <label>2</label>
    </ligand>
</feature>
<keyword evidence="4" id="KW-0378">Hydrolase</keyword>
<dbReference type="InterPro" id="IPR001952">
    <property type="entry name" value="Alkaline_phosphatase"/>
</dbReference>
<dbReference type="SUPFAM" id="SSF53649">
    <property type="entry name" value="Alkaline phosphatase-like"/>
    <property type="match status" value="1"/>
</dbReference>
<keyword evidence="10" id="KW-0732">Signal</keyword>
<dbReference type="PROSITE" id="PS00123">
    <property type="entry name" value="ALKALINE_PHOSPHATASE"/>
    <property type="match status" value="1"/>
</dbReference>
<comment type="similarity">
    <text evidence="1 9">Belongs to the alkaline phosphatase family.</text>
</comment>
<dbReference type="CDD" id="cd16012">
    <property type="entry name" value="ALP"/>
    <property type="match status" value="1"/>
</dbReference>
<evidence type="ECO:0000256" key="2">
    <source>
        <dbReference type="ARBA" id="ARBA00022553"/>
    </source>
</evidence>
<dbReference type="RefSeq" id="WP_035597521.1">
    <property type="nucleotide sequence ID" value="NZ_ARYM01000009.1"/>
</dbReference>
<evidence type="ECO:0000256" key="5">
    <source>
        <dbReference type="ARBA" id="ARBA00022833"/>
    </source>
</evidence>
<evidence type="ECO:0000256" key="6">
    <source>
        <dbReference type="ARBA" id="ARBA00022842"/>
    </source>
</evidence>
<feature type="binding site" evidence="8">
    <location>
        <position position="190"/>
    </location>
    <ligand>
        <name>Mg(2+)</name>
        <dbReference type="ChEBI" id="CHEBI:18420"/>
    </ligand>
</feature>
<comment type="caution">
    <text evidence="11">The sequence shown here is derived from an EMBL/GenBank/DDBJ whole genome shotgun (WGS) entry which is preliminary data.</text>
</comment>
<evidence type="ECO:0000256" key="9">
    <source>
        <dbReference type="RuleBase" id="RU003946"/>
    </source>
</evidence>
<keyword evidence="12" id="KW-1185">Reference proteome</keyword>
<dbReference type="STRING" id="1280954.HPO_09418"/>
<feature type="active site" description="Phosphoserine intermediate" evidence="7">
    <location>
        <position position="127"/>
    </location>
</feature>
<feature type="binding site" evidence="8">
    <location>
        <position position="77"/>
    </location>
    <ligand>
        <name>Mg(2+)</name>
        <dbReference type="ChEBI" id="CHEBI:18420"/>
    </ligand>
</feature>
<feature type="binding site" evidence="8">
    <location>
        <position position="345"/>
    </location>
    <ligand>
        <name>Mg(2+)</name>
        <dbReference type="ChEBI" id="CHEBI:18420"/>
    </ligand>
</feature>
<name>A0A062VGZ6_9PROT</name>
<evidence type="ECO:0000313" key="11">
    <source>
        <dbReference type="EMBL" id="KCZ98764.1"/>
    </source>
</evidence>
<keyword evidence="3 8" id="KW-0479">Metal-binding</keyword>
<dbReference type="InterPro" id="IPR017850">
    <property type="entry name" value="Alkaline_phosphatase_core_sf"/>
</dbReference>
<dbReference type="PRINTS" id="PR00113">
    <property type="entry name" value="ALKPHPHTASE"/>
</dbReference>
<feature type="signal peptide" evidence="10">
    <location>
        <begin position="1"/>
        <end position="15"/>
    </location>
</feature>
<organism evidence="11 12">
    <name type="scientific">Hyphomonas polymorpha PS728</name>
    <dbReference type="NCBI Taxonomy" id="1280954"/>
    <lineage>
        <taxon>Bacteria</taxon>
        <taxon>Pseudomonadati</taxon>
        <taxon>Pseudomonadota</taxon>
        <taxon>Alphaproteobacteria</taxon>
        <taxon>Hyphomonadales</taxon>
        <taxon>Hyphomonadaceae</taxon>
        <taxon>Hyphomonas</taxon>
    </lineage>
</organism>
<reference evidence="11 12" key="1">
    <citation type="journal article" date="2014" name="Antonie Van Leeuwenhoek">
        <title>Hyphomonas beringensis sp. nov. and Hyphomonas chukchiensis sp. nov., isolated from surface seawater of the Bering Sea and Chukchi Sea.</title>
        <authorList>
            <person name="Li C."/>
            <person name="Lai Q."/>
            <person name="Li G."/>
            <person name="Dong C."/>
            <person name="Wang J."/>
            <person name="Liao Y."/>
            <person name="Shao Z."/>
        </authorList>
    </citation>
    <scope>NUCLEOTIDE SEQUENCE [LARGE SCALE GENOMIC DNA]</scope>
    <source>
        <strain evidence="11 12">PS728</strain>
    </source>
</reference>
<dbReference type="SMART" id="SM00098">
    <property type="entry name" value="alkPPc"/>
    <property type="match status" value="1"/>
</dbReference>
<evidence type="ECO:0000256" key="4">
    <source>
        <dbReference type="ARBA" id="ARBA00022801"/>
    </source>
</evidence>
<dbReference type="OrthoDB" id="9794455at2"/>
<feature type="binding site" evidence="8">
    <location>
        <position position="354"/>
    </location>
    <ligand>
        <name>Zn(2+)</name>
        <dbReference type="ChEBI" id="CHEBI:29105"/>
        <label>2</label>
    </ligand>
</feature>
<dbReference type="PATRIC" id="fig|1280954.3.peg.1907"/>
<feature type="binding site" evidence="8">
    <location>
        <position position="77"/>
    </location>
    <ligand>
        <name>Zn(2+)</name>
        <dbReference type="ChEBI" id="CHEBI:29105"/>
        <label>2</label>
    </ligand>
</feature>
<evidence type="ECO:0000256" key="7">
    <source>
        <dbReference type="PIRSR" id="PIRSR601952-1"/>
    </source>
</evidence>
<evidence type="ECO:0000313" key="12">
    <source>
        <dbReference type="Proteomes" id="UP000027100"/>
    </source>
</evidence>
<dbReference type="PROSITE" id="PS51257">
    <property type="entry name" value="PROKAR_LIPOPROTEIN"/>
    <property type="match status" value="1"/>
</dbReference>
<dbReference type="PANTHER" id="PTHR11596">
    <property type="entry name" value="ALKALINE PHOSPHATASE"/>
    <property type="match status" value="1"/>
</dbReference>
<dbReference type="Proteomes" id="UP000027100">
    <property type="component" value="Unassembled WGS sequence"/>
</dbReference>
<feature type="binding site" evidence="8">
    <location>
        <position position="350"/>
    </location>
    <ligand>
        <name>Zn(2+)</name>
        <dbReference type="ChEBI" id="CHEBI:29105"/>
        <label>2</label>
    </ligand>
</feature>
<dbReference type="Pfam" id="PF00245">
    <property type="entry name" value="Alk_phosphatase"/>
    <property type="match status" value="1"/>
</dbReference>
<protein>
    <submittedName>
        <fullName evidence="11">Alkaline phosphatase</fullName>
    </submittedName>
</protein>
<evidence type="ECO:0000256" key="8">
    <source>
        <dbReference type="PIRSR" id="PIRSR601952-2"/>
    </source>
</evidence>
<dbReference type="Gene3D" id="3.40.720.10">
    <property type="entry name" value="Alkaline Phosphatase, subunit A"/>
    <property type="match status" value="1"/>
</dbReference>
<feature type="binding site" evidence="8">
    <location>
        <position position="392"/>
    </location>
    <ligand>
        <name>Zn(2+)</name>
        <dbReference type="ChEBI" id="CHEBI:29105"/>
        <label>2</label>
    </ligand>
</feature>
<comment type="cofactor">
    <cofactor evidence="8">
        <name>Mg(2+)</name>
        <dbReference type="ChEBI" id="CHEBI:18420"/>
    </cofactor>
    <text evidence="8">Binds 1 Mg(2+) ion.</text>
</comment>